<proteinExistence type="predicted"/>
<gene>
    <name evidence="1" type="ORF">S01H1_34478</name>
</gene>
<name>X0UXT6_9ZZZZ</name>
<accession>X0UXT6</accession>
<dbReference type="Gene3D" id="3.90.550.10">
    <property type="entry name" value="Spore Coat Polysaccharide Biosynthesis Protein SpsA, Chain A"/>
    <property type="match status" value="1"/>
</dbReference>
<evidence type="ECO:0000313" key="1">
    <source>
        <dbReference type="EMBL" id="GAG03977.1"/>
    </source>
</evidence>
<evidence type="ECO:0008006" key="2">
    <source>
        <dbReference type="Google" id="ProtNLM"/>
    </source>
</evidence>
<dbReference type="AlphaFoldDB" id="X0UXT6"/>
<feature type="non-terminal residue" evidence="1">
    <location>
        <position position="35"/>
    </location>
</feature>
<organism evidence="1">
    <name type="scientific">marine sediment metagenome</name>
    <dbReference type="NCBI Taxonomy" id="412755"/>
    <lineage>
        <taxon>unclassified sequences</taxon>
        <taxon>metagenomes</taxon>
        <taxon>ecological metagenomes</taxon>
    </lineage>
</organism>
<comment type="caution">
    <text evidence="1">The sequence shown here is derived from an EMBL/GenBank/DDBJ whole genome shotgun (WGS) entry which is preliminary data.</text>
</comment>
<sequence length="35" mass="4158">MIDIIVPFWNNNELTAKCLESIKKYTLSDYRIILV</sequence>
<dbReference type="InterPro" id="IPR029044">
    <property type="entry name" value="Nucleotide-diphossugar_trans"/>
</dbReference>
<protein>
    <recommendedName>
        <fullName evidence="2">Glycosyltransferase 2-like domain-containing protein</fullName>
    </recommendedName>
</protein>
<dbReference type="EMBL" id="BARS01021470">
    <property type="protein sequence ID" value="GAG03977.1"/>
    <property type="molecule type" value="Genomic_DNA"/>
</dbReference>
<reference evidence="1" key="1">
    <citation type="journal article" date="2014" name="Front. Microbiol.">
        <title>High frequency of phylogenetically diverse reductive dehalogenase-homologous genes in deep subseafloor sedimentary metagenomes.</title>
        <authorList>
            <person name="Kawai M."/>
            <person name="Futagami T."/>
            <person name="Toyoda A."/>
            <person name="Takaki Y."/>
            <person name="Nishi S."/>
            <person name="Hori S."/>
            <person name="Arai W."/>
            <person name="Tsubouchi T."/>
            <person name="Morono Y."/>
            <person name="Uchiyama I."/>
            <person name="Ito T."/>
            <person name="Fujiyama A."/>
            <person name="Inagaki F."/>
            <person name="Takami H."/>
        </authorList>
    </citation>
    <scope>NUCLEOTIDE SEQUENCE</scope>
    <source>
        <strain evidence="1">Expedition CK06-06</strain>
    </source>
</reference>
<dbReference type="SUPFAM" id="SSF53448">
    <property type="entry name" value="Nucleotide-diphospho-sugar transferases"/>
    <property type="match status" value="1"/>
</dbReference>